<accession>A0A840DLS5</accession>
<name>A0A840DLS5_9BACL</name>
<protein>
    <submittedName>
        <fullName evidence="1">Uncharacterized protein</fullName>
    </submittedName>
</protein>
<evidence type="ECO:0000313" key="1">
    <source>
        <dbReference type="EMBL" id="MBB4072452.1"/>
    </source>
</evidence>
<proteinExistence type="predicted"/>
<evidence type="ECO:0000313" key="2">
    <source>
        <dbReference type="Proteomes" id="UP000559598"/>
    </source>
</evidence>
<reference evidence="1 2" key="1">
    <citation type="submission" date="2020-08" db="EMBL/GenBank/DDBJ databases">
        <title>Genomic Encyclopedia of Type Strains, Phase IV (KMG-IV): sequencing the most valuable type-strain genomes for metagenomic binning, comparative biology and taxonomic classification.</title>
        <authorList>
            <person name="Goeker M."/>
        </authorList>
    </citation>
    <scope>NUCLEOTIDE SEQUENCE [LARGE SCALE GENOMIC DNA]</scope>
    <source>
        <strain evidence="1 2">DSM 17075</strain>
    </source>
</reference>
<gene>
    <name evidence="1" type="ORF">GGR02_000198</name>
</gene>
<comment type="caution">
    <text evidence="1">The sequence shown here is derived from an EMBL/GenBank/DDBJ whole genome shotgun (WGS) entry which is preliminary data.</text>
</comment>
<dbReference type="RefSeq" id="WP_183182883.1">
    <property type="nucleotide sequence ID" value="NZ_BMNP01000002.1"/>
</dbReference>
<sequence length="73" mass="8567">MSYEQFLEEKTKIDELLQQGYSIERVVENLDGAFLQFVRKARDGKMKTQTLHIQSADARKYFSVRVIQQLNNA</sequence>
<keyword evidence="2" id="KW-1185">Reference proteome</keyword>
<dbReference type="Proteomes" id="UP000559598">
    <property type="component" value="Unassembled WGS sequence"/>
</dbReference>
<dbReference type="EMBL" id="JACIDE010000001">
    <property type="protein sequence ID" value="MBB4072452.1"/>
    <property type="molecule type" value="Genomic_DNA"/>
</dbReference>
<organism evidence="1 2">
    <name type="scientific">Anoxybacteroides voinovskiense</name>
    <dbReference type="NCBI Taxonomy" id="230470"/>
    <lineage>
        <taxon>Bacteria</taxon>
        <taxon>Bacillati</taxon>
        <taxon>Bacillota</taxon>
        <taxon>Bacilli</taxon>
        <taxon>Bacillales</taxon>
        <taxon>Anoxybacillaceae</taxon>
        <taxon>Anoxybacteroides</taxon>
    </lineage>
</organism>
<dbReference type="AlphaFoldDB" id="A0A840DLS5"/>